<keyword evidence="3" id="KW-0805">Transcription regulation</keyword>
<feature type="region of interest" description="Disordered" evidence="7">
    <location>
        <begin position="1"/>
        <end position="20"/>
    </location>
</feature>
<dbReference type="PANTHER" id="PTHR36206:SF16">
    <property type="entry name" value="TRANSCRIPTION FACTOR DOMAIN-CONTAINING PROTEIN-RELATED"/>
    <property type="match status" value="1"/>
</dbReference>
<reference evidence="10" key="1">
    <citation type="submission" date="2019-04" db="EMBL/GenBank/DDBJ databases">
        <title>Friends and foes A comparative genomics studyof 23 Aspergillus species from section Flavi.</title>
        <authorList>
            <consortium name="DOE Joint Genome Institute"/>
            <person name="Kjaerbolling I."/>
            <person name="Vesth T."/>
            <person name="Frisvad J.C."/>
            <person name="Nybo J.L."/>
            <person name="Theobald S."/>
            <person name="Kildgaard S."/>
            <person name="Isbrandt T."/>
            <person name="Kuo A."/>
            <person name="Sato A."/>
            <person name="Lyhne E.K."/>
            <person name="Kogle M.E."/>
            <person name="Wiebenga A."/>
            <person name="Kun R.S."/>
            <person name="Lubbers R.J."/>
            <person name="Makela M.R."/>
            <person name="Barry K."/>
            <person name="Chovatia M."/>
            <person name="Clum A."/>
            <person name="Daum C."/>
            <person name="Haridas S."/>
            <person name="He G."/>
            <person name="LaButti K."/>
            <person name="Lipzen A."/>
            <person name="Mondo S."/>
            <person name="Riley R."/>
            <person name="Salamov A."/>
            <person name="Simmons B.A."/>
            <person name="Magnuson J.K."/>
            <person name="Henrissat B."/>
            <person name="Mortensen U.H."/>
            <person name="Larsen T.O."/>
            <person name="Devries R.P."/>
            <person name="Grigoriev I.V."/>
            <person name="Machida M."/>
            <person name="Baker S.E."/>
            <person name="Andersen M.R."/>
        </authorList>
    </citation>
    <scope>NUCLEOTIDE SEQUENCE [LARGE SCALE GENOMIC DNA]</scope>
    <source>
        <strain evidence="10">CBS 553.77</strain>
    </source>
</reference>
<keyword evidence="10" id="KW-1185">Reference proteome</keyword>
<dbReference type="SUPFAM" id="SSF57701">
    <property type="entry name" value="Zn2/Cys6 DNA-binding domain"/>
    <property type="match status" value="1"/>
</dbReference>
<keyword evidence="1" id="KW-0479">Metal-binding</keyword>
<dbReference type="GO" id="GO:0008270">
    <property type="term" value="F:zinc ion binding"/>
    <property type="evidence" value="ECO:0007669"/>
    <property type="project" value="InterPro"/>
</dbReference>
<dbReference type="GO" id="GO:0000981">
    <property type="term" value="F:DNA-binding transcription factor activity, RNA polymerase II-specific"/>
    <property type="evidence" value="ECO:0007669"/>
    <property type="project" value="InterPro"/>
</dbReference>
<sequence>MAKNPSECKKPSNSKPRTKSGCRTCRIRRVKCDEARPSCRRCISTGRSCDGYGVWGGGSSAGRRHSDGPQAYNVLTQRAALSIAHPMSDVEKVYWEWFIHRSAVKLRGVFSSTFWDALVVQASLEVPAVLHAVLALSSVHKHGLLGMDGSKEACSRLDPREQFTLRQYNKSICYLRSHLAVRTREAIHVTLITCMIFICLEAMRGRYTVGRVHLQNGLKLLREIMNGIPIEGEDAIMLRADTKTIDNDLVDAIARFNLHSALFGYSLEPSVVIVQDPERRRCPLMFQSVKHARQHLEGFFFEIHCLQDRFHRIQASGELEYQSELYERQHRLQANLVTWLGTYKASYTHLKATMNGRDTLADKLLHAYYIIATVMASTCLTYADESIYDSYTEAFLSVIVRLIDILVVVSPGVTARETSGRCMASFSFIADMGLIPPLYYTAIKCRVPRIRRQAAKLLISAAHREGLLDGSLAARIVVEVINMEEGDFYRDTHIAEDFPIFDYPEARELAVPVLPESRRVYNIRTMLPTEPGGSIVLVCSRKTEYGTQEVLQKAFH</sequence>
<evidence type="ECO:0000313" key="9">
    <source>
        <dbReference type="EMBL" id="KAE8349570.1"/>
    </source>
</evidence>
<protein>
    <submittedName>
        <fullName evidence="9">C6 zinc finger domain protein</fullName>
    </submittedName>
</protein>
<evidence type="ECO:0000256" key="4">
    <source>
        <dbReference type="ARBA" id="ARBA00023125"/>
    </source>
</evidence>
<name>A0A5N6Z0U0_9EURO</name>
<dbReference type="PANTHER" id="PTHR36206">
    <property type="entry name" value="ASPERCRYPTIN BIOSYNTHESIS CLUSTER-SPECIFIC TRANSCRIPTION REGULATOR ATNN-RELATED"/>
    <property type="match status" value="1"/>
</dbReference>
<dbReference type="GO" id="GO:0009893">
    <property type="term" value="P:positive regulation of metabolic process"/>
    <property type="evidence" value="ECO:0007669"/>
    <property type="project" value="UniProtKB-ARBA"/>
</dbReference>
<dbReference type="SMART" id="SM00066">
    <property type="entry name" value="GAL4"/>
    <property type="match status" value="1"/>
</dbReference>
<gene>
    <name evidence="9" type="ORF">BDV28DRAFT_58812</name>
</gene>
<dbReference type="GO" id="GO:0003677">
    <property type="term" value="F:DNA binding"/>
    <property type="evidence" value="ECO:0007669"/>
    <property type="project" value="UniProtKB-KW"/>
</dbReference>
<dbReference type="InterPro" id="IPR021858">
    <property type="entry name" value="Fun_TF"/>
</dbReference>
<dbReference type="CDD" id="cd00067">
    <property type="entry name" value="GAL4"/>
    <property type="match status" value="1"/>
</dbReference>
<feature type="compositionally biased region" description="Basic and acidic residues" evidence="7">
    <location>
        <begin position="1"/>
        <end position="10"/>
    </location>
</feature>
<dbReference type="PROSITE" id="PS50048">
    <property type="entry name" value="ZN2_CY6_FUNGAL_2"/>
    <property type="match status" value="1"/>
</dbReference>
<evidence type="ECO:0000259" key="8">
    <source>
        <dbReference type="PROSITE" id="PS50048"/>
    </source>
</evidence>
<dbReference type="EMBL" id="ML739294">
    <property type="protein sequence ID" value="KAE8349570.1"/>
    <property type="molecule type" value="Genomic_DNA"/>
</dbReference>
<dbReference type="InterPro" id="IPR052360">
    <property type="entry name" value="Transcr_Regulatory_Proteins"/>
</dbReference>
<evidence type="ECO:0000313" key="10">
    <source>
        <dbReference type="Proteomes" id="UP000327118"/>
    </source>
</evidence>
<dbReference type="Gene3D" id="4.10.240.10">
    <property type="entry name" value="Zn(2)-C6 fungal-type DNA-binding domain"/>
    <property type="match status" value="1"/>
</dbReference>
<proteinExistence type="predicted"/>
<dbReference type="PROSITE" id="PS00463">
    <property type="entry name" value="ZN2_CY6_FUNGAL_1"/>
    <property type="match status" value="1"/>
</dbReference>
<evidence type="ECO:0000256" key="7">
    <source>
        <dbReference type="SAM" id="MobiDB-lite"/>
    </source>
</evidence>
<keyword evidence="2" id="KW-0862">Zinc</keyword>
<accession>A0A5N6Z0U0</accession>
<evidence type="ECO:0000256" key="5">
    <source>
        <dbReference type="ARBA" id="ARBA00023163"/>
    </source>
</evidence>
<dbReference type="Pfam" id="PF00172">
    <property type="entry name" value="Zn_clus"/>
    <property type="match status" value="1"/>
</dbReference>
<evidence type="ECO:0000256" key="1">
    <source>
        <dbReference type="ARBA" id="ARBA00022723"/>
    </source>
</evidence>
<dbReference type="Proteomes" id="UP000327118">
    <property type="component" value="Unassembled WGS sequence"/>
</dbReference>
<dbReference type="InterPro" id="IPR036864">
    <property type="entry name" value="Zn2-C6_fun-type_DNA-bd_sf"/>
</dbReference>
<evidence type="ECO:0000256" key="2">
    <source>
        <dbReference type="ARBA" id="ARBA00022833"/>
    </source>
</evidence>
<keyword evidence="5" id="KW-0804">Transcription</keyword>
<dbReference type="Pfam" id="PF11951">
    <property type="entry name" value="Fungal_trans_2"/>
    <property type="match status" value="1"/>
</dbReference>
<dbReference type="InterPro" id="IPR001138">
    <property type="entry name" value="Zn2Cys6_DnaBD"/>
</dbReference>
<dbReference type="AlphaFoldDB" id="A0A5N6Z0U0"/>
<dbReference type="OrthoDB" id="2593732at2759"/>
<keyword evidence="4" id="KW-0238">DNA-binding</keyword>
<keyword evidence="6" id="KW-0539">Nucleus</keyword>
<evidence type="ECO:0000256" key="6">
    <source>
        <dbReference type="ARBA" id="ARBA00023242"/>
    </source>
</evidence>
<evidence type="ECO:0000256" key="3">
    <source>
        <dbReference type="ARBA" id="ARBA00023015"/>
    </source>
</evidence>
<feature type="domain" description="Zn(2)-C6 fungal-type" evidence="8">
    <location>
        <begin position="21"/>
        <end position="49"/>
    </location>
</feature>
<organism evidence="9 10">
    <name type="scientific">Aspergillus coremiiformis</name>
    <dbReference type="NCBI Taxonomy" id="138285"/>
    <lineage>
        <taxon>Eukaryota</taxon>
        <taxon>Fungi</taxon>
        <taxon>Dikarya</taxon>
        <taxon>Ascomycota</taxon>
        <taxon>Pezizomycotina</taxon>
        <taxon>Eurotiomycetes</taxon>
        <taxon>Eurotiomycetidae</taxon>
        <taxon>Eurotiales</taxon>
        <taxon>Aspergillaceae</taxon>
        <taxon>Aspergillus</taxon>
        <taxon>Aspergillus subgen. Circumdati</taxon>
    </lineage>
</organism>